<proteinExistence type="predicted"/>
<reference evidence="1" key="1">
    <citation type="submission" date="2017-10" db="EMBL/GenBank/DDBJ databases">
        <title>Draft genome sequence of the planktic cyanobacteria Tychonema bourrellyi isolated from alpine lentic freshwater.</title>
        <authorList>
            <person name="Tett A."/>
            <person name="Armanini F."/>
            <person name="Asnicar F."/>
            <person name="Boscaini A."/>
            <person name="Pasolli E."/>
            <person name="Zolfo M."/>
            <person name="Donati C."/>
            <person name="Salmaso N."/>
            <person name="Segata N."/>
        </authorList>
    </citation>
    <scope>NUCLEOTIDE SEQUENCE</scope>
    <source>
        <strain evidence="1">FEM_GT703</strain>
    </source>
</reference>
<dbReference type="AlphaFoldDB" id="A0A2G4F657"/>
<evidence type="ECO:0000313" key="1">
    <source>
        <dbReference type="EMBL" id="PHX57273.1"/>
    </source>
</evidence>
<comment type="caution">
    <text evidence="1">The sequence shown here is derived from an EMBL/GenBank/DDBJ whole genome shotgun (WGS) entry which is preliminary data.</text>
</comment>
<evidence type="ECO:0000313" key="2">
    <source>
        <dbReference type="Proteomes" id="UP000226442"/>
    </source>
</evidence>
<organism evidence="1 2">
    <name type="scientific">Tychonema bourrellyi FEM_GT703</name>
    <dbReference type="NCBI Taxonomy" id="2040638"/>
    <lineage>
        <taxon>Bacteria</taxon>
        <taxon>Bacillati</taxon>
        <taxon>Cyanobacteriota</taxon>
        <taxon>Cyanophyceae</taxon>
        <taxon>Oscillatoriophycideae</taxon>
        <taxon>Oscillatoriales</taxon>
        <taxon>Microcoleaceae</taxon>
        <taxon>Tychonema</taxon>
    </lineage>
</organism>
<name>A0A2G4F657_9CYAN</name>
<protein>
    <submittedName>
        <fullName evidence="1">Uncharacterized protein</fullName>
    </submittedName>
</protein>
<keyword evidence="2" id="KW-1185">Reference proteome</keyword>
<dbReference type="OrthoDB" id="583331at2"/>
<dbReference type="EMBL" id="NXIB02000003">
    <property type="protein sequence ID" value="PHX57273.1"/>
    <property type="molecule type" value="Genomic_DNA"/>
</dbReference>
<gene>
    <name evidence="1" type="ORF">CP500_001135</name>
</gene>
<dbReference type="RefSeq" id="WP_096828267.1">
    <property type="nucleotide sequence ID" value="NZ_NXIB02000003.1"/>
</dbReference>
<accession>A0A2G4F657</accession>
<dbReference type="Proteomes" id="UP000226442">
    <property type="component" value="Unassembled WGS sequence"/>
</dbReference>
<sequence>MGKQAEALIEKFGDDYTYDQLRQIKKDFGLSKIQYEYPGPVKRNTFTQLEELAKDGDADAKKAIKLLLQTKRLNEKS</sequence>